<reference evidence="3" key="1">
    <citation type="journal article" date="2019" name="Int. J. Syst. Evol. Microbiol.">
        <title>The Global Catalogue of Microorganisms (GCM) 10K type strain sequencing project: providing services to taxonomists for standard genome sequencing and annotation.</title>
        <authorList>
            <consortium name="The Broad Institute Genomics Platform"/>
            <consortium name="The Broad Institute Genome Sequencing Center for Infectious Disease"/>
            <person name="Wu L."/>
            <person name="Ma J."/>
        </authorList>
    </citation>
    <scope>NUCLEOTIDE SEQUENCE [LARGE SCALE GENOMIC DNA]</scope>
    <source>
        <strain evidence="3">CCUG 48216</strain>
    </source>
</reference>
<sequence>MLQAENVAEWLARWGIGAYLLSIILNVVISILGVIPSVFLTMANVLVFGGIPGFFVSWIGEMAGAIVSYLLYRKGALKLEEKYLSMKVVVPPYTANAPSQAVSNGFDCQNYSIYAFRPGYSHECNIRSTYPYLSSRYRHRKSSVHTSRVYGWLWI</sequence>
<evidence type="ECO:0000313" key="2">
    <source>
        <dbReference type="EMBL" id="MFD1180845.1"/>
    </source>
</evidence>
<keyword evidence="1" id="KW-0472">Membrane</keyword>
<accession>A0ABW3SA42</accession>
<keyword evidence="1" id="KW-0812">Transmembrane</keyword>
<keyword evidence="3" id="KW-1185">Reference proteome</keyword>
<evidence type="ECO:0000313" key="3">
    <source>
        <dbReference type="Proteomes" id="UP001597211"/>
    </source>
</evidence>
<feature type="transmembrane region" description="Helical" evidence="1">
    <location>
        <begin position="12"/>
        <end position="39"/>
    </location>
</feature>
<dbReference type="EMBL" id="JBHTKZ010000006">
    <property type="protein sequence ID" value="MFD1180845.1"/>
    <property type="molecule type" value="Genomic_DNA"/>
</dbReference>
<proteinExistence type="predicted"/>
<evidence type="ECO:0000256" key="1">
    <source>
        <dbReference type="SAM" id="Phobius"/>
    </source>
</evidence>
<comment type="caution">
    <text evidence="2">The sequence shown here is derived from an EMBL/GenBank/DDBJ whole genome shotgun (WGS) entry which is preliminary data.</text>
</comment>
<dbReference type="Proteomes" id="UP001597211">
    <property type="component" value="Unassembled WGS sequence"/>
</dbReference>
<name>A0ABW3SA42_9BACL</name>
<dbReference type="RefSeq" id="WP_240267655.1">
    <property type="nucleotide sequence ID" value="NZ_JAKSXN010000003.1"/>
</dbReference>
<gene>
    <name evidence="2" type="ORF">ACFQ2Z_05700</name>
</gene>
<organism evidence="2 3">
    <name type="scientific">Paenibacillus timonensis</name>
    <dbReference type="NCBI Taxonomy" id="225915"/>
    <lineage>
        <taxon>Bacteria</taxon>
        <taxon>Bacillati</taxon>
        <taxon>Bacillota</taxon>
        <taxon>Bacilli</taxon>
        <taxon>Bacillales</taxon>
        <taxon>Paenibacillaceae</taxon>
        <taxon>Paenibacillus</taxon>
    </lineage>
</organism>
<protein>
    <submittedName>
        <fullName evidence="2">TVP38/TMEM64 family protein</fullName>
    </submittedName>
</protein>
<feature type="transmembrane region" description="Helical" evidence="1">
    <location>
        <begin position="45"/>
        <end position="72"/>
    </location>
</feature>
<keyword evidence="1" id="KW-1133">Transmembrane helix</keyword>